<dbReference type="EMBL" id="JAPXFL010000001">
    <property type="protein sequence ID" value="KAK9512393.1"/>
    <property type="molecule type" value="Genomic_DNA"/>
</dbReference>
<evidence type="ECO:0000313" key="2">
    <source>
        <dbReference type="EMBL" id="KAK9512393.1"/>
    </source>
</evidence>
<reference evidence="2 3" key="1">
    <citation type="submission" date="2022-12" db="EMBL/GenBank/DDBJ databases">
        <title>Chromosome-level genome assembly of true bugs.</title>
        <authorList>
            <person name="Ma L."/>
            <person name="Li H."/>
        </authorList>
    </citation>
    <scope>NUCLEOTIDE SEQUENCE [LARGE SCALE GENOMIC DNA]</scope>
    <source>
        <strain evidence="2">Lab_2022b</strain>
    </source>
</reference>
<evidence type="ECO:0000256" key="1">
    <source>
        <dbReference type="SAM" id="SignalP"/>
    </source>
</evidence>
<feature type="chain" id="PRO_5043329231" evidence="1">
    <location>
        <begin position="17"/>
        <end position="73"/>
    </location>
</feature>
<name>A0AAW1DQB3_9HEMI</name>
<protein>
    <submittedName>
        <fullName evidence="2">Uncharacterized protein</fullName>
    </submittedName>
</protein>
<keyword evidence="1" id="KW-0732">Signal</keyword>
<accession>A0AAW1DQB3</accession>
<comment type="caution">
    <text evidence="2">The sequence shown here is derived from an EMBL/GenBank/DDBJ whole genome shotgun (WGS) entry which is preliminary data.</text>
</comment>
<sequence>MKLFIFLTLLVAVTVADEVRDKRQLLLGPVGPVLAAPGILGGAVVAPALAAPGILAPRLLAPGLLAPAAPIII</sequence>
<gene>
    <name evidence="2" type="ORF">O3M35_000832</name>
</gene>
<organism evidence="2 3">
    <name type="scientific">Rhynocoris fuscipes</name>
    <dbReference type="NCBI Taxonomy" id="488301"/>
    <lineage>
        <taxon>Eukaryota</taxon>
        <taxon>Metazoa</taxon>
        <taxon>Ecdysozoa</taxon>
        <taxon>Arthropoda</taxon>
        <taxon>Hexapoda</taxon>
        <taxon>Insecta</taxon>
        <taxon>Pterygota</taxon>
        <taxon>Neoptera</taxon>
        <taxon>Paraneoptera</taxon>
        <taxon>Hemiptera</taxon>
        <taxon>Heteroptera</taxon>
        <taxon>Panheteroptera</taxon>
        <taxon>Cimicomorpha</taxon>
        <taxon>Reduviidae</taxon>
        <taxon>Harpactorinae</taxon>
        <taxon>Harpactorini</taxon>
        <taxon>Rhynocoris</taxon>
    </lineage>
</organism>
<feature type="signal peptide" evidence="1">
    <location>
        <begin position="1"/>
        <end position="16"/>
    </location>
</feature>
<proteinExistence type="predicted"/>
<evidence type="ECO:0000313" key="3">
    <source>
        <dbReference type="Proteomes" id="UP001461498"/>
    </source>
</evidence>
<keyword evidence="3" id="KW-1185">Reference proteome</keyword>
<dbReference type="Proteomes" id="UP001461498">
    <property type="component" value="Unassembled WGS sequence"/>
</dbReference>
<dbReference type="AlphaFoldDB" id="A0AAW1DQB3"/>